<dbReference type="NCBIfam" id="TIGR04183">
    <property type="entry name" value="Por_Secre_tail"/>
    <property type="match status" value="1"/>
</dbReference>
<evidence type="ECO:0000259" key="1">
    <source>
        <dbReference type="Pfam" id="PF18962"/>
    </source>
</evidence>
<feature type="domain" description="Secretion system C-terminal sorting" evidence="1">
    <location>
        <begin position="531"/>
        <end position="600"/>
    </location>
</feature>
<organism evidence="2 3">
    <name type="scientific">Shiella aurantiaca</name>
    <dbReference type="NCBI Taxonomy" id="3058365"/>
    <lineage>
        <taxon>Bacteria</taxon>
        <taxon>Pseudomonadati</taxon>
        <taxon>Bacteroidota</taxon>
        <taxon>Cytophagia</taxon>
        <taxon>Cytophagales</taxon>
        <taxon>Shiellaceae</taxon>
        <taxon>Shiella</taxon>
    </lineage>
</organism>
<protein>
    <submittedName>
        <fullName evidence="2">T9SS type A sorting domain-containing protein</fullName>
    </submittedName>
</protein>
<dbReference type="Proteomes" id="UP001168552">
    <property type="component" value="Unassembled WGS sequence"/>
</dbReference>
<keyword evidence="3" id="KW-1185">Reference proteome</keyword>
<dbReference type="Pfam" id="PF18962">
    <property type="entry name" value="Por_Secre_tail"/>
    <property type="match status" value="1"/>
</dbReference>
<name>A0ABT8F435_9BACT</name>
<accession>A0ABT8F435</accession>
<dbReference type="EMBL" id="JAUHJS010000003">
    <property type="protein sequence ID" value="MDN4165222.1"/>
    <property type="molecule type" value="Genomic_DNA"/>
</dbReference>
<dbReference type="RefSeq" id="WP_320003748.1">
    <property type="nucleotide sequence ID" value="NZ_JAUHJS010000003.1"/>
</dbReference>
<evidence type="ECO:0000313" key="3">
    <source>
        <dbReference type="Proteomes" id="UP001168552"/>
    </source>
</evidence>
<gene>
    <name evidence="2" type="ORF">QWY31_06905</name>
</gene>
<reference evidence="2" key="1">
    <citation type="submission" date="2023-06" db="EMBL/GenBank/DDBJ databases">
        <title>Cytophagales bacterium Strain LB-30, isolated from soil.</title>
        <authorList>
            <person name="Liu B."/>
        </authorList>
    </citation>
    <scope>NUCLEOTIDE SEQUENCE</scope>
    <source>
        <strain evidence="2">LB-30</strain>
    </source>
</reference>
<proteinExistence type="predicted"/>
<dbReference type="Gene3D" id="2.60.120.260">
    <property type="entry name" value="Galactose-binding domain-like"/>
    <property type="match status" value="1"/>
</dbReference>
<dbReference type="InterPro" id="IPR026444">
    <property type="entry name" value="Secre_tail"/>
</dbReference>
<evidence type="ECO:0000313" key="2">
    <source>
        <dbReference type="EMBL" id="MDN4165222.1"/>
    </source>
</evidence>
<comment type="caution">
    <text evidence="2">The sequence shown here is derived from an EMBL/GenBank/DDBJ whole genome shotgun (WGS) entry which is preliminary data.</text>
</comment>
<sequence length="601" mass="67305">MIKQSYCIFLFLVFGFQAAWAQWEIKGLDRSQNQIIRHAQQALSDTLSLPFRDDFTESATLSSARWTESPNVFIDPSIALNPPSYHVASLDGLKIDGSPYQTNSGDGTADILSSKAINLDGLTNADSVYLSFFWQLAGLGAEPETTDRLIVQFFTTDNGGSWQDVAVYSSSDGLSNRFKQEFIPVQNTTLHAGFRFRFVSFCDLSGRFDVWNIDYVLVDKNRSKRNTRIPDAALTRYTHAPFGEYYAVPLRQLMQPRITSSPLISGYFSQKEGTQSESYSYTSQLWNLGEDTLIQTLANSAAFSAAPLTAVPLNLGVISPQALQDYADVAGKDSVEVLLKTYLEDPEQEYFDNDTLRQIITLKDFYAYDDGTAEYAGGASSRNTQVALKFGQIQGERLSAIDICFVNYEGASSLSTIDLVIWQSENGRPGAEIYRYPAVVSKAPGMNNFTSYPLPAPQYIAADTFFVGYQHLEDGKIYVGLDNNTQFGKRLYSKSNEIWEQNPGTSTPMIRVRFTPTDINGIDEKAEQIAVYPNPSKGQITLSAQINDIRIFDLSGKEMPWKSYHRDHQNHTLVIENTSQGLYILRGTKQHTPVYTKIYIE</sequence>